<organism evidence="3 4">
    <name type="scientific">Paenibacillus aestuarii</name>
    <dbReference type="NCBI Taxonomy" id="516965"/>
    <lineage>
        <taxon>Bacteria</taxon>
        <taxon>Bacillati</taxon>
        <taxon>Bacillota</taxon>
        <taxon>Bacilli</taxon>
        <taxon>Bacillales</taxon>
        <taxon>Paenibacillaceae</taxon>
        <taxon>Paenibacillus</taxon>
    </lineage>
</organism>
<dbReference type="PANTHER" id="PTHR10587">
    <property type="entry name" value="GLYCOSYL TRANSFERASE-RELATED"/>
    <property type="match status" value="1"/>
</dbReference>
<keyword evidence="1" id="KW-0812">Transmembrane</keyword>
<feature type="transmembrane region" description="Helical" evidence="1">
    <location>
        <begin position="6"/>
        <end position="28"/>
    </location>
</feature>
<evidence type="ECO:0000313" key="3">
    <source>
        <dbReference type="EMBL" id="MFC5452466.1"/>
    </source>
</evidence>
<proteinExistence type="predicted"/>
<reference evidence="4" key="1">
    <citation type="journal article" date="2019" name="Int. J. Syst. Evol. Microbiol.">
        <title>The Global Catalogue of Microorganisms (GCM) 10K type strain sequencing project: providing services to taxonomists for standard genome sequencing and annotation.</title>
        <authorList>
            <consortium name="The Broad Institute Genomics Platform"/>
            <consortium name="The Broad Institute Genome Sequencing Center for Infectious Disease"/>
            <person name="Wu L."/>
            <person name="Ma J."/>
        </authorList>
    </citation>
    <scope>NUCLEOTIDE SEQUENCE [LARGE SCALE GENOMIC DNA]</scope>
    <source>
        <strain evidence="4">KACC 11904</strain>
    </source>
</reference>
<dbReference type="InterPro" id="IPR002509">
    <property type="entry name" value="NODB_dom"/>
</dbReference>
<keyword evidence="1" id="KW-0472">Membrane</keyword>
<dbReference type="RefSeq" id="WP_270880830.1">
    <property type="nucleotide sequence ID" value="NZ_JAQFVF010000038.1"/>
</dbReference>
<dbReference type="InterPro" id="IPR011330">
    <property type="entry name" value="Glyco_hydro/deAcase_b/a-brl"/>
</dbReference>
<dbReference type="PROSITE" id="PS51677">
    <property type="entry name" value="NODB"/>
    <property type="match status" value="1"/>
</dbReference>
<keyword evidence="4" id="KW-1185">Reference proteome</keyword>
<protein>
    <submittedName>
        <fullName evidence="3">Polysaccharide deacetylase family protein</fullName>
    </submittedName>
</protein>
<sequence>MIGQSVFIIIIVFIALYVILPFVITRILGIGVIRKGENSQEVAFTFDDGPNPVYTPLLLDLLRKYGVKATFFVLGEKAAAYPELIRRMQREGHLIGVHNYTHRMNILMPPWVVRQDVKRSADVIKSITGKRPHYYRPPWGIFSLPDLLLIKRYTFTIWSVMSFDWRRDTAEKKLKDKLMRQLAYTLNLKKEGAIVLLHDCGNTWGADSEAPKYMLLALEKVLSELKSNAIHYVRLDQMTLASSEMHDVNEAVELPL</sequence>
<dbReference type="EMBL" id="JBHSMJ010000054">
    <property type="protein sequence ID" value="MFC5452466.1"/>
    <property type="molecule type" value="Genomic_DNA"/>
</dbReference>
<dbReference type="PANTHER" id="PTHR10587:SF137">
    <property type="entry name" value="4-DEOXY-4-FORMAMIDO-L-ARABINOSE-PHOSPHOUNDECAPRENOL DEFORMYLASE ARND-RELATED"/>
    <property type="match status" value="1"/>
</dbReference>
<dbReference type="CDD" id="cd10959">
    <property type="entry name" value="CE4_NodB_like_3"/>
    <property type="match status" value="1"/>
</dbReference>
<dbReference type="InterPro" id="IPR050248">
    <property type="entry name" value="Polysacc_deacetylase_ArnD"/>
</dbReference>
<evidence type="ECO:0000259" key="2">
    <source>
        <dbReference type="PROSITE" id="PS51677"/>
    </source>
</evidence>
<dbReference type="Gene3D" id="3.20.20.370">
    <property type="entry name" value="Glycoside hydrolase/deacetylase"/>
    <property type="match status" value="1"/>
</dbReference>
<accession>A0ABW0KI79</accession>
<dbReference type="SUPFAM" id="SSF88713">
    <property type="entry name" value="Glycoside hydrolase/deacetylase"/>
    <property type="match status" value="1"/>
</dbReference>
<dbReference type="Proteomes" id="UP001596044">
    <property type="component" value="Unassembled WGS sequence"/>
</dbReference>
<evidence type="ECO:0000256" key="1">
    <source>
        <dbReference type="SAM" id="Phobius"/>
    </source>
</evidence>
<gene>
    <name evidence="3" type="ORF">ACFPOG_30120</name>
</gene>
<keyword evidence="1" id="KW-1133">Transmembrane helix</keyword>
<evidence type="ECO:0000313" key="4">
    <source>
        <dbReference type="Proteomes" id="UP001596044"/>
    </source>
</evidence>
<name>A0ABW0KI79_9BACL</name>
<comment type="caution">
    <text evidence="3">The sequence shown here is derived from an EMBL/GenBank/DDBJ whole genome shotgun (WGS) entry which is preliminary data.</text>
</comment>
<dbReference type="Pfam" id="PF01522">
    <property type="entry name" value="Polysacc_deac_1"/>
    <property type="match status" value="1"/>
</dbReference>
<feature type="domain" description="NodB homology" evidence="2">
    <location>
        <begin position="40"/>
        <end position="233"/>
    </location>
</feature>